<protein>
    <submittedName>
        <fullName evidence="1">Uncharacterized protein</fullName>
    </submittedName>
</protein>
<sequence>MMLRGAIGSPLESLIEDKRIPAVRRWMKQPGNRSIGYHWVRRVQVGVSQVEGVVDRPIAQGITAGANKG</sequence>
<accession>A0A5B7HXU1</accession>
<dbReference type="Proteomes" id="UP000324222">
    <property type="component" value="Unassembled WGS sequence"/>
</dbReference>
<reference evidence="1 2" key="1">
    <citation type="submission" date="2019-05" db="EMBL/GenBank/DDBJ databases">
        <title>Another draft genome of Portunus trituberculatus and its Hox gene families provides insights of decapod evolution.</title>
        <authorList>
            <person name="Jeong J.-H."/>
            <person name="Song I."/>
            <person name="Kim S."/>
            <person name="Choi T."/>
            <person name="Kim D."/>
            <person name="Ryu S."/>
            <person name="Kim W."/>
        </authorList>
    </citation>
    <scope>NUCLEOTIDE SEQUENCE [LARGE SCALE GENOMIC DNA]</scope>
    <source>
        <tissue evidence="1">Muscle</tissue>
    </source>
</reference>
<evidence type="ECO:0000313" key="2">
    <source>
        <dbReference type="Proteomes" id="UP000324222"/>
    </source>
</evidence>
<dbReference type="EMBL" id="VSRR010038195">
    <property type="protein sequence ID" value="MPC74077.1"/>
    <property type="molecule type" value="Genomic_DNA"/>
</dbReference>
<evidence type="ECO:0000313" key="1">
    <source>
        <dbReference type="EMBL" id="MPC74077.1"/>
    </source>
</evidence>
<name>A0A5B7HXU1_PORTR</name>
<comment type="caution">
    <text evidence="1">The sequence shown here is derived from an EMBL/GenBank/DDBJ whole genome shotgun (WGS) entry which is preliminary data.</text>
</comment>
<keyword evidence="2" id="KW-1185">Reference proteome</keyword>
<proteinExistence type="predicted"/>
<dbReference type="AlphaFoldDB" id="A0A5B7HXU1"/>
<gene>
    <name evidence="1" type="ORF">E2C01_068422</name>
</gene>
<organism evidence="1 2">
    <name type="scientific">Portunus trituberculatus</name>
    <name type="common">Swimming crab</name>
    <name type="synonym">Neptunus trituberculatus</name>
    <dbReference type="NCBI Taxonomy" id="210409"/>
    <lineage>
        <taxon>Eukaryota</taxon>
        <taxon>Metazoa</taxon>
        <taxon>Ecdysozoa</taxon>
        <taxon>Arthropoda</taxon>
        <taxon>Crustacea</taxon>
        <taxon>Multicrustacea</taxon>
        <taxon>Malacostraca</taxon>
        <taxon>Eumalacostraca</taxon>
        <taxon>Eucarida</taxon>
        <taxon>Decapoda</taxon>
        <taxon>Pleocyemata</taxon>
        <taxon>Brachyura</taxon>
        <taxon>Eubrachyura</taxon>
        <taxon>Portunoidea</taxon>
        <taxon>Portunidae</taxon>
        <taxon>Portuninae</taxon>
        <taxon>Portunus</taxon>
    </lineage>
</organism>